<feature type="repeat" description="TPR" evidence="7">
    <location>
        <begin position="349"/>
        <end position="382"/>
    </location>
</feature>
<dbReference type="Proteomes" id="UP001432401">
    <property type="component" value="Unassembled WGS sequence"/>
</dbReference>
<evidence type="ECO:0000256" key="1">
    <source>
        <dbReference type="ARBA" id="ARBA00010886"/>
    </source>
</evidence>
<dbReference type="GO" id="GO:0016301">
    <property type="term" value="F:kinase activity"/>
    <property type="evidence" value="ECO:0007669"/>
    <property type="project" value="UniProtKB-KW"/>
</dbReference>
<dbReference type="InterPro" id="IPR011990">
    <property type="entry name" value="TPR-like_helical_dom_sf"/>
</dbReference>
<evidence type="ECO:0000259" key="9">
    <source>
        <dbReference type="PROSITE" id="PS50011"/>
    </source>
</evidence>
<dbReference type="InterPro" id="IPR000719">
    <property type="entry name" value="Prot_kinase_dom"/>
</dbReference>
<gene>
    <name evidence="10" type="ORF">ABUK86_17655</name>
</gene>
<comment type="similarity">
    <text evidence="1">Belongs to the protein kinase superfamily. NEK Ser/Thr protein kinase family. NIMA subfamily.</text>
</comment>
<feature type="domain" description="Protein kinase" evidence="9">
    <location>
        <begin position="4"/>
        <end position="261"/>
    </location>
</feature>
<dbReference type="Gene3D" id="1.10.510.10">
    <property type="entry name" value="Transferase(Phosphotransferase) domain 1"/>
    <property type="match status" value="1"/>
</dbReference>
<dbReference type="Pfam" id="PF00069">
    <property type="entry name" value="Pkinase"/>
    <property type="match status" value="1"/>
</dbReference>
<dbReference type="InterPro" id="IPR011009">
    <property type="entry name" value="Kinase-like_dom_sf"/>
</dbReference>
<evidence type="ECO:0000313" key="11">
    <source>
        <dbReference type="Proteomes" id="UP001432401"/>
    </source>
</evidence>
<dbReference type="InterPro" id="IPR017441">
    <property type="entry name" value="Protein_kinase_ATP_BS"/>
</dbReference>
<evidence type="ECO:0000256" key="4">
    <source>
        <dbReference type="ARBA" id="ARBA00022741"/>
    </source>
</evidence>
<evidence type="ECO:0000256" key="2">
    <source>
        <dbReference type="ARBA" id="ARBA00012513"/>
    </source>
</evidence>
<evidence type="ECO:0000256" key="8">
    <source>
        <dbReference type="PROSITE-ProRule" id="PRU10141"/>
    </source>
</evidence>
<dbReference type="PANTHER" id="PTHR43671:SF13">
    <property type="entry name" value="SERINE_THREONINE-PROTEIN KINASE NEK2"/>
    <property type="match status" value="1"/>
</dbReference>
<keyword evidence="7" id="KW-0802">TPR repeat</keyword>
<dbReference type="SMART" id="SM00028">
    <property type="entry name" value="TPR"/>
    <property type="match status" value="4"/>
</dbReference>
<dbReference type="InterPro" id="IPR050660">
    <property type="entry name" value="NEK_Ser/Thr_kinase"/>
</dbReference>
<evidence type="ECO:0000256" key="7">
    <source>
        <dbReference type="PROSITE-ProRule" id="PRU00339"/>
    </source>
</evidence>
<dbReference type="EMBL" id="JBEQNB010000009">
    <property type="protein sequence ID" value="MES0835609.1"/>
    <property type="molecule type" value="Genomic_DNA"/>
</dbReference>
<name>A0ABV1ZXG4_9ACTN</name>
<dbReference type="CDD" id="cd14014">
    <property type="entry name" value="STKc_PknB_like"/>
    <property type="match status" value="1"/>
</dbReference>
<dbReference type="InterPro" id="IPR019734">
    <property type="entry name" value="TPR_rpt"/>
</dbReference>
<evidence type="ECO:0000256" key="3">
    <source>
        <dbReference type="ARBA" id="ARBA00022679"/>
    </source>
</evidence>
<feature type="binding site" evidence="8">
    <location>
        <position position="32"/>
    </location>
    <ligand>
        <name>ATP</name>
        <dbReference type="ChEBI" id="CHEBI:30616"/>
    </ligand>
</feature>
<dbReference type="SUPFAM" id="SSF81901">
    <property type="entry name" value="HCP-like"/>
    <property type="match status" value="1"/>
</dbReference>
<proteinExistence type="inferred from homology"/>
<dbReference type="Gene3D" id="1.25.40.10">
    <property type="entry name" value="Tetratricopeptide repeat domain"/>
    <property type="match status" value="2"/>
</dbReference>
<dbReference type="InterPro" id="IPR006597">
    <property type="entry name" value="Sel1-like"/>
</dbReference>
<keyword evidence="3" id="KW-0808">Transferase</keyword>
<evidence type="ECO:0000256" key="5">
    <source>
        <dbReference type="ARBA" id="ARBA00022777"/>
    </source>
</evidence>
<keyword evidence="4 8" id="KW-0547">Nucleotide-binding</keyword>
<accession>A0ABV1ZXG4</accession>
<dbReference type="Pfam" id="PF13374">
    <property type="entry name" value="TPR_10"/>
    <property type="match status" value="2"/>
</dbReference>
<dbReference type="InterPro" id="IPR008271">
    <property type="entry name" value="Ser/Thr_kinase_AS"/>
</dbReference>
<dbReference type="RefSeq" id="WP_352984519.1">
    <property type="nucleotide sequence ID" value="NZ_JBEQNA010000011.1"/>
</dbReference>
<keyword evidence="11" id="KW-1185">Reference proteome</keyword>
<dbReference type="Pfam" id="PF13432">
    <property type="entry name" value="TPR_16"/>
    <property type="match status" value="1"/>
</dbReference>
<dbReference type="EC" id="2.7.11.1" evidence="2"/>
<protein>
    <recommendedName>
        <fullName evidence="2">non-specific serine/threonine protein kinase</fullName>
        <ecNumber evidence="2">2.7.11.1</ecNumber>
    </recommendedName>
</protein>
<comment type="caution">
    <text evidence="10">The sequence shown here is derived from an EMBL/GenBank/DDBJ whole genome shotgun (WGS) entry which is preliminary data.</text>
</comment>
<dbReference type="PANTHER" id="PTHR43671">
    <property type="entry name" value="SERINE/THREONINE-PROTEIN KINASE NEK"/>
    <property type="match status" value="1"/>
</dbReference>
<dbReference type="PROSITE" id="PS50005">
    <property type="entry name" value="TPR"/>
    <property type="match status" value="1"/>
</dbReference>
<sequence>MGGFRLVRELGSGGFGTVHLGQDAVGRRAAVKLLHPHLAKDAQVRRYFSQELVNARKVQGFCLAQIVDADAEADRPWIATEYIEGPTLSQAVRQDGPRTGGDLQRLAVQTITALSAIHAAGVVHRDLKPANILLGPDGPRVIDFGIARALDAAETSTATRIGTLGYMAPEQIEGTTLGSAADLFAWGAVMIHAATGSEAFPGPTQASRINRVLNHPPQTGDLADPLLGIVLACMAKDPDQRPTARQILDMLLTGRTTPPRLETPATLSEDDEDPRLRHAAEGGNTRAMNNLGILLQEQGEKDEAEDWYRRAAEGGNTRAMNNLGILLQEQGEKDEAEDWFRRAAEDGHPRAMNNLGYLLKGQGEKDEAEQWYRQAIAEDGNYTRAMNNLGNLLKERGETREAEAWYRRAAGAKA</sequence>
<dbReference type="SMART" id="SM00671">
    <property type="entry name" value="SEL1"/>
    <property type="match status" value="4"/>
</dbReference>
<dbReference type="PROSITE" id="PS00108">
    <property type="entry name" value="PROTEIN_KINASE_ST"/>
    <property type="match status" value="1"/>
</dbReference>
<organism evidence="10 11">
    <name type="scientific">Nocardiopsis tropica</name>
    <dbReference type="NCBI Taxonomy" id="109330"/>
    <lineage>
        <taxon>Bacteria</taxon>
        <taxon>Bacillati</taxon>
        <taxon>Actinomycetota</taxon>
        <taxon>Actinomycetes</taxon>
        <taxon>Streptosporangiales</taxon>
        <taxon>Nocardiopsidaceae</taxon>
        <taxon>Nocardiopsis</taxon>
    </lineage>
</organism>
<evidence type="ECO:0000313" key="10">
    <source>
        <dbReference type="EMBL" id="MES0835609.1"/>
    </source>
</evidence>
<dbReference type="SMART" id="SM00220">
    <property type="entry name" value="S_TKc"/>
    <property type="match status" value="1"/>
</dbReference>
<dbReference type="PROSITE" id="PS00107">
    <property type="entry name" value="PROTEIN_KINASE_ATP"/>
    <property type="match status" value="1"/>
</dbReference>
<dbReference type="Gene3D" id="3.30.200.20">
    <property type="entry name" value="Phosphorylase Kinase, domain 1"/>
    <property type="match status" value="1"/>
</dbReference>
<dbReference type="PROSITE" id="PS50011">
    <property type="entry name" value="PROTEIN_KINASE_DOM"/>
    <property type="match status" value="1"/>
</dbReference>
<dbReference type="SUPFAM" id="SSF56112">
    <property type="entry name" value="Protein kinase-like (PK-like)"/>
    <property type="match status" value="1"/>
</dbReference>
<reference evidence="10 11" key="1">
    <citation type="submission" date="2024-06" db="EMBL/GenBank/DDBJ databases">
        <authorList>
            <person name="Bataeva Y.V."/>
            <person name="Grigorian L.N."/>
            <person name="Solomentsev V.I."/>
        </authorList>
    </citation>
    <scope>NUCLEOTIDE SEQUENCE [LARGE SCALE GENOMIC DNA]</scope>
    <source>
        <strain evidence="11">SCPM-O-B-12605 (RCAM04882)</strain>
    </source>
</reference>
<evidence type="ECO:0000256" key="6">
    <source>
        <dbReference type="ARBA" id="ARBA00022840"/>
    </source>
</evidence>
<keyword evidence="5 10" id="KW-0418">Kinase</keyword>
<keyword evidence="6 8" id="KW-0067">ATP-binding</keyword>